<proteinExistence type="predicted"/>
<gene>
    <name evidence="1" type="ORF">CLI86_10190</name>
</gene>
<evidence type="ECO:0000313" key="1">
    <source>
        <dbReference type="EMBL" id="PDP43113.1"/>
    </source>
</evidence>
<accession>A0A2A6E5I2</accession>
<evidence type="ECO:0000313" key="2">
    <source>
        <dbReference type="Proteomes" id="UP000219259"/>
    </source>
</evidence>
<sequence length="88" mass="9964">MSNFNRTKRLIETLSFGILFPDNLTVAELRTVTDGFIDEIINLCEVEKSFPSLFRTLHYTRFRLQSLDEASSSASGMGKKYIGATLCH</sequence>
<protein>
    <submittedName>
        <fullName evidence="1">Ribosome biogenesis protein</fullName>
    </submittedName>
</protein>
<reference evidence="1 2" key="1">
    <citation type="submission" date="2017-09" db="EMBL/GenBank/DDBJ databases">
        <title>Phase variable restriction modification systems are present in the genome sequences of periodontal pathogens Prevotella intermedia, Tannerella forsythia and Porphyromonas gingivalis.</title>
        <authorList>
            <person name="Haigh R.D."/>
            <person name="Crawford L."/>
            <person name="Ralph J."/>
            <person name="Wanford J."/>
            <person name="Vartoukian S.R."/>
            <person name="Hijazib K."/>
            <person name="Wade W."/>
            <person name="Oggioni M.R."/>
        </authorList>
    </citation>
    <scope>NUCLEOTIDE SEQUENCE [LARGE SCALE GENOMIC DNA]</scope>
    <source>
        <strain evidence="1 2">WW11663</strain>
    </source>
</reference>
<dbReference type="EMBL" id="NSLJ01000028">
    <property type="protein sequence ID" value="PDP43113.1"/>
    <property type="molecule type" value="Genomic_DNA"/>
</dbReference>
<dbReference type="Proteomes" id="UP000219259">
    <property type="component" value="Unassembled WGS sequence"/>
</dbReference>
<comment type="caution">
    <text evidence="1">The sequence shown here is derived from an EMBL/GenBank/DDBJ whole genome shotgun (WGS) entry which is preliminary data.</text>
</comment>
<organism evidence="1 2">
    <name type="scientific">Tannerella forsythia</name>
    <name type="common">Bacteroides forsythus</name>
    <dbReference type="NCBI Taxonomy" id="28112"/>
    <lineage>
        <taxon>Bacteria</taxon>
        <taxon>Pseudomonadati</taxon>
        <taxon>Bacteroidota</taxon>
        <taxon>Bacteroidia</taxon>
        <taxon>Bacteroidales</taxon>
        <taxon>Tannerellaceae</taxon>
        <taxon>Tannerella</taxon>
    </lineage>
</organism>
<dbReference type="AlphaFoldDB" id="A0A2A6E5I2"/>
<name>A0A2A6E5I2_TANFO</name>